<keyword evidence="12" id="KW-0675">Receptor</keyword>
<dbReference type="SMART" id="SM00020">
    <property type="entry name" value="Tryp_SPc"/>
    <property type="match status" value="1"/>
</dbReference>
<dbReference type="InterPro" id="IPR008979">
    <property type="entry name" value="Galactose-bd-like_sf"/>
</dbReference>
<dbReference type="PROSITE" id="PS01209">
    <property type="entry name" value="LDLRA_1"/>
    <property type="match status" value="2"/>
</dbReference>
<protein>
    <submittedName>
        <fullName evidence="24">Uncharacterized protein</fullName>
    </submittedName>
</protein>
<evidence type="ECO:0000256" key="17">
    <source>
        <dbReference type="RuleBase" id="RU363034"/>
    </source>
</evidence>
<dbReference type="InterPro" id="IPR009003">
    <property type="entry name" value="Peptidase_S1_PA"/>
</dbReference>
<evidence type="ECO:0000256" key="19">
    <source>
        <dbReference type="SAM" id="SignalP"/>
    </source>
</evidence>
<dbReference type="SMART" id="SM00192">
    <property type="entry name" value="LDLa"/>
    <property type="match status" value="3"/>
</dbReference>
<dbReference type="Gene3D" id="4.10.400.10">
    <property type="entry name" value="Low-density Lipoprotein Receptor"/>
    <property type="match status" value="3"/>
</dbReference>
<feature type="domain" description="Peptidase S1" evidence="21">
    <location>
        <begin position="1274"/>
        <end position="1506"/>
    </location>
</feature>
<dbReference type="Gene3D" id="2.60.120.260">
    <property type="entry name" value="Galactose-binding domain-like"/>
    <property type="match status" value="1"/>
</dbReference>
<evidence type="ECO:0000256" key="5">
    <source>
        <dbReference type="ARBA" id="ARBA00022723"/>
    </source>
</evidence>
<dbReference type="OMA" id="TERTCQA"/>
<dbReference type="EnsemblMetazoa" id="XM_030979696">
    <property type="protein sequence ID" value="XP_030835556"/>
    <property type="gene ID" value="LOC578177"/>
</dbReference>
<dbReference type="SUPFAM" id="SSF50494">
    <property type="entry name" value="Trypsin-like serine proteases"/>
    <property type="match status" value="1"/>
</dbReference>
<dbReference type="InterPro" id="IPR036772">
    <property type="entry name" value="SRCR-like_dom_sf"/>
</dbReference>
<dbReference type="Pfam" id="PF00089">
    <property type="entry name" value="Trypsin"/>
    <property type="match status" value="1"/>
</dbReference>
<evidence type="ECO:0000256" key="8">
    <source>
        <dbReference type="ARBA" id="ARBA00022801"/>
    </source>
</evidence>
<dbReference type="InterPro" id="IPR001254">
    <property type="entry name" value="Trypsin_dom"/>
</dbReference>
<feature type="disulfide bond" evidence="14">
    <location>
        <begin position="320"/>
        <end position="359"/>
    </location>
</feature>
<keyword evidence="8 17" id="KW-0378">Hydrolase</keyword>
<evidence type="ECO:0000256" key="1">
    <source>
        <dbReference type="ARBA" id="ARBA00004613"/>
    </source>
</evidence>
<dbReference type="InterPro" id="IPR018114">
    <property type="entry name" value="TRYPSIN_HIS"/>
</dbReference>
<dbReference type="PROSITE" id="PS50948">
    <property type="entry name" value="PAN"/>
    <property type="match status" value="3"/>
</dbReference>
<dbReference type="Gene3D" id="3.10.250.10">
    <property type="entry name" value="SRCR-like domain"/>
    <property type="match status" value="3"/>
</dbReference>
<feature type="signal peptide" evidence="19">
    <location>
        <begin position="1"/>
        <end position="26"/>
    </location>
</feature>
<dbReference type="SMART" id="SM00130">
    <property type="entry name" value="KR"/>
    <property type="match status" value="2"/>
</dbReference>
<evidence type="ECO:0000256" key="7">
    <source>
        <dbReference type="ARBA" id="ARBA00022737"/>
    </source>
</evidence>
<feature type="disulfide bond" evidence="15">
    <location>
        <begin position="1110"/>
        <end position="1122"/>
    </location>
</feature>
<reference evidence="24" key="2">
    <citation type="submission" date="2021-01" db="UniProtKB">
        <authorList>
            <consortium name="EnsemblMetazoa"/>
        </authorList>
    </citation>
    <scope>IDENTIFICATION</scope>
</reference>
<feature type="disulfide bond" evidence="16">
    <location>
        <begin position="1222"/>
        <end position="1232"/>
    </location>
</feature>
<dbReference type="InterPro" id="IPR001190">
    <property type="entry name" value="SRCR"/>
</dbReference>
<dbReference type="CDD" id="cd01099">
    <property type="entry name" value="PAN_AP_HGF"/>
    <property type="match status" value="2"/>
</dbReference>
<dbReference type="CDD" id="cd00108">
    <property type="entry name" value="KR"/>
    <property type="match status" value="2"/>
</dbReference>
<dbReference type="InParanoid" id="A0A7M7NIW9"/>
<dbReference type="RefSeq" id="XP_030835556.1">
    <property type="nucleotide sequence ID" value="XM_030979696.1"/>
</dbReference>
<accession>A0A7M7NIW9</accession>
<dbReference type="InterPro" id="IPR038178">
    <property type="entry name" value="Kringle_sf"/>
</dbReference>
<dbReference type="GO" id="GO:0006508">
    <property type="term" value="P:proteolysis"/>
    <property type="evidence" value="ECO:0007669"/>
    <property type="project" value="UniProtKB-KW"/>
</dbReference>
<feature type="domain" description="SRCR" evidence="22">
    <location>
        <begin position="1153"/>
        <end position="1254"/>
    </location>
</feature>
<dbReference type="InterPro" id="IPR023415">
    <property type="entry name" value="LDLR_class-A_CS"/>
</dbReference>
<dbReference type="OrthoDB" id="6020543at2759"/>
<keyword evidence="4 17" id="KW-0645">Protease</keyword>
<dbReference type="SMART" id="SM00607">
    <property type="entry name" value="FTP"/>
    <property type="match status" value="1"/>
</dbReference>
<dbReference type="PROSITE" id="PS00021">
    <property type="entry name" value="KRINGLE_1"/>
    <property type="match status" value="1"/>
</dbReference>
<evidence type="ECO:0000256" key="16">
    <source>
        <dbReference type="PROSITE-ProRule" id="PRU00196"/>
    </source>
</evidence>
<dbReference type="CDD" id="cd00112">
    <property type="entry name" value="LDLa"/>
    <property type="match status" value="3"/>
</dbReference>
<organism evidence="24 25">
    <name type="scientific">Strongylocentrotus purpuratus</name>
    <name type="common">Purple sea urchin</name>
    <dbReference type="NCBI Taxonomy" id="7668"/>
    <lineage>
        <taxon>Eukaryota</taxon>
        <taxon>Metazoa</taxon>
        <taxon>Echinodermata</taxon>
        <taxon>Eleutherozoa</taxon>
        <taxon>Echinozoa</taxon>
        <taxon>Echinoidea</taxon>
        <taxon>Euechinoidea</taxon>
        <taxon>Echinacea</taxon>
        <taxon>Camarodonta</taxon>
        <taxon>Echinidea</taxon>
        <taxon>Strongylocentrotidae</taxon>
        <taxon>Strongylocentrotus</taxon>
    </lineage>
</organism>
<feature type="domain" description="Kringle" evidence="20">
    <location>
        <begin position="562"/>
        <end position="645"/>
    </location>
</feature>
<dbReference type="PROSITE" id="PS50068">
    <property type="entry name" value="LDLRA_2"/>
    <property type="match status" value="3"/>
</dbReference>
<dbReference type="FunFam" id="2.40.10.10:FF:000053">
    <property type="entry name" value="Neurotrypsin"/>
    <property type="match status" value="1"/>
</dbReference>
<keyword evidence="6 19" id="KW-0732">Signal</keyword>
<evidence type="ECO:0000313" key="25">
    <source>
        <dbReference type="Proteomes" id="UP000007110"/>
    </source>
</evidence>
<feature type="disulfide bond" evidence="15">
    <location>
        <begin position="1129"/>
        <end position="1144"/>
    </location>
</feature>
<dbReference type="InterPro" id="IPR043504">
    <property type="entry name" value="Peptidase_S1_PA_chymotrypsin"/>
</dbReference>
<name>A0A7M7NIW9_STRPU</name>
<dbReference type="Pfam" id="PF00057">
    <property type="entry name" value="Ldl_recept_a"/>
    <property type="match status" value="3"/>
</dbReference>
<dbReference type="InterPro" id="IPR006585">
    <property type="entry name" value="FTP1"/>
</dbReference>
<dbReference type="Pfam" id="PF00530">
    <property type="entry name" value="SRCR"/>
    <property type="match status" value="3"/>
</dbReference>
<feature type="disulfide bond" evidence="15">
    <location>
        <begin position="1117"/>
        <end position="1135"/>
    </location>
</feature>
<evidence type="ECO:0000256" key="15">
    <source>
        <dbReference type="PROSITE-ProRule" id="PRU00124"/>
    </source>
</evidence>
<feature type="domain" description="Apple" evidence="23">
    <location>
        <begin position="380"/>
        <end position="475"/>
    </location>
</feature>
<dbReference type="PRINTS" id="PR00261">
    <property type="entry name" value="LDLRECEPTOR"/>
</dbReference>
<dbReference type="PRINTS" id="PR00018">
    <property type="entry name" value="KRINGLE"/>
</dbReference>
<dbReference type="InterPro" id="IPR003609">
    <property type="entry name" value="Pan_app"/>
</dbReference>
<keyword evidence="7" id="KW-0677">Repeat</keyword>
<dbReference type="Proteomes" id="UP000007110">
    <property type="component" value="Unassembled WGS sequence"/>
</dbReference>
<reference evidence="25" key="1">
    <citation type="submission" date="2015-02" db="EMBL/GenBank/DDBJ databases">
        <title>Genome sequencing for Strongylocentrotus purpuratus.</title>
        <authorList>
            <person name="Murali S."/>
            <person name="Liu Y."/>
            <person name="Vee V."/>
            <person name="English A."/>
            <person name="Wang M."/>
            <person name="Skinner E."/>
            <person name="Han Y."/>
            <person name="Muzny D.M."/>
            <person name="Worley K.C."/>
            <person name="Gibbs R.A."/>
        </authorList>
    </citation>
    <scope>NUCLEOTIDE SEQUENCE</scope>
</reference>
<feature type="compositionally biased region" description="Low complexity" evidence="18">
    <location>
        <begin position="274"/>
        <end position="286"/>
    </location>
</feature>
<keyword evidence="11 16" id="KW-1015">Disulfide bond</keyword>
<feature type="disulfide bond" evidence="16">
    <location>
        <begin position="1074"/>
        <end position="1084"/>
    </location>
</feature>
<dbReference type="PROSITE" id="PS00134">
    <property type="entry name" value="TRYPSIN_HIS"/>
    <property type="match status" value="1"/>
</dbReference>
<dbReference type="Pfam" id="PF22633">
    <property type="entry name" value="F5_F8_type_C_2"/>
    <property type="match status" value="1"/>
</dbReference>
<evidence type="ECO:0000256" key="13">
    <source>
        <dbReference type="ARBA" id="ARBA00023180"/>
    </source>
</evidence>
<dbReference type="GeneID" id="578177"/>
<keyword evidence="5" id="KW-0479">Metal-binding</keyword>
<feature type="region of interest" description="Disordered" evidence="18">
    <location>
        <begin position="44"/>
        <end position="69"/>
    </location>
</feature>
<evidence type="ECO:0000256" key="2">
    <source>
        <dbReference type="ARBA" id="ARBA00022525"/>
    </source>
</evidence>
<dbReference type="SUPFAM" id="SSF56487">
    <property type="entry name" value="SRCR-like"/>
    <property type="match status" value="3"/>
</dbReference>
<comment type="caution">
    <text evidence="16">Lacks conserved residue(s) required for the propagation of feature annotation.</text>
</comment>
<dbReference type="PROSITE" id="PS50240">
    <property type="entry name" value="TRYPSIN_DOM"/>
    <property type="match status" value="1"/>
</dbReference>
<evidence type="ECO:0000256" key="9">
    <source>
        <dbReference type="ARBA" id="ARBA00022825"/>
    </source>
</evidence>
<dbReference type="PRINTS" id="PR00258">
    <property type="entry name" value="SPERACTRCPTR"/>
</dbReference>
<dbReference type="GO" id="GO:0005576">
    <property type="term" value="C:extracellular region"/>
    <property type="evidence" value="ECO:0007669"/>
    <property type="project" value="UniProtKB-SubCell"/>
</dbReference>
<dbReference type="PANTHER" id="PTHR48071:SF27">
    <property type="entry name" value="SCAVENGER RECEPTOR CYSTEINE-RICH TYPE 1 PROTEIN M130-LIKE"/>
    <property type="match status" value="1"/>
</dbReference>
<feature type="disulfide bond" evidence="15">
    <location>
        <begin position="855"/>
        <end position="870"/>
    </location>
</feature>
<dbReference type="InterPro" id="IPR000001">
    <property type="entry name" value="Kringle"/>
</dbReference>
<evidence type="ECO:0000259" key="23">
    <source>
        <dbReference type="PROSITE" id="PS50948"/>
    </source>
</evidence>
<evidence type="ECO:0000259" key="22">
    <source>
        <dbReference type="PROSITE" id="PS50287"/>
    </source>
</evidence>
<dbReference type="SMART" id="SM00202">
    <property type="entry name" value="SR"/>
    <property type="match status" value="3"/>
</dbReference>
<evidence type="ECO:0000259" key="20">
    <source>
        <dbReference type="PROSITE" id="PS50070"/>
    </source>
</evidence>
<dbReference type="FunCoup" id="A0A7M7NIW9">
    <property type="interactions" value="1056"/>
</dbReference>
<evidence type="ECO:0000256" key="10">
    <source>
        <dbReference type="ARBA" id="ARBA00022837"/>
    </source>
</evidence>
<dbReference type="GO" id="GO:0046872">
    <property type="term" value="F:metal ion binding"/>
    <property type="evidence" value="ECO:0007669"/>
    <property type="project" value="UniProtKB-KW"/>
</dbReference>
<dbReference type="SUPFAM" id="SSF57414">
    <property type="entry name" value="Hairpin loop containing domain-like"/>
    <property type="match status" value="3"/>
</dbReference>
<evidence type="ECO:0000313" key="24">
    <source>
        <dbReference type="EnsemblMetazoa" id="XP_030835556"/>
    </source>
</evidence>
<keyword evidence="13" id="KW-0325">Glycoprotein</keyword>
<feature type="region of interest" description="Disordered" evidence="18">
    <location>
        <begin position="93"/>
        <end position="115"/>
    </location>
</feature>
<dbReference type="SUPFAM" id="SSF49785">
    <property type="entry name" value="Galactose-binding domain-like"/>
    <property type="match status" value="1"/>
</dbReference>
<comment type="subcellular location">
    <subcellularLocation>
        <location evidence="1">Secreted</location>
    </subcellularLocation>
</comment>
<feature type="compositionally biased region" description="Acidic residues" evidence="18">
    <location>
        <begin position="58"/>
        <end position="69"/>
    </location>
</feature>
<feature type="domain" description="Kringle" evidence="20">
    <location>
        <begin position="303"/>
        <end position="380"/>
    </location>
</feature>
<dbReference type="PROSITE" id="PS00420">
    <property type="entry name" value="SRCR_1"/>
    <property type="match status" value="2"/>
</dbReference>
<feature type="region of interest" description="Disordered" evidence="18">
    <location>
        <begin position="253"/>
        <end position="290"/>
    </location>
</feature>
<feature type="domain" description="Apple" evidence="23">
    <location>
        <begin position="480"/>
        <end position="557"/>
    </location>
</feature>
<feature type="region of interest" description="Disordered" evidence="18">
    <location>
        <begin position="647"/>
        <end position="712"/>
    </location>
</feature>
<feature type="chain" id="PRO_5029752605" evidence="19">
    <location>
        <begin position="27"/>
        <end position="1511"/>
    </location>
</feature>
<feature type="disulfide bond" evidence="15">
    <location>
        <begin position="980"/>
        <end position="995"/>
    </location>
</feature>
<dbReference type="PROSITE" id="PS50287">
    <property type="entry name" value="SRCR_2"/>
    <property type="match status" value="3"/>
</dbReference>
<dbReference type="GO" id="GO:0016020">
    <property type="term" value="C:membrane"/>
    <property type="evidence" value="ECO:0007669"/>
    <property type="project" value="InterPro"/>
</dbReference>
<dbReference type="PANTHER" id="PTHR48071">
    <property type="entry name" value="SRCR DOMAIN-CONTAINING PROTEIN"/>
    <property type="match status" value="1"/>
</dbReference>
<evidence type="ECO:0000256" key="12">
    <source>
        <dbReference type="ARBA" id="ARBA00023170"/>
    </source>
</evidence>
<feature type="disulfide bond" evidence="15">
    <location>
        <begin position="968"/>
        <end position="986"/>
    </location>
</feature>
<dbReference type="CDD" id="cd00190">
    <property type="entry name" value="Tryp_SPc"/>
    <property type="match status" value="1"/>
</dbReference>
<dbReference type="SMART" id="SM00473">
    <property type="entry name" value="PAN_AP"/>
    <property type="match status" value="3"/>
</dbReference>
<evidence type="ECO:0000259" key="21">
    <source>
        <dbReference type="PROSITE" id="PS50240"/>
    </source>
</evidence>
<dbReference type="Gene3D" id="3.50.4.10">
    <property type="entry name" value="Hepatocyte Growth Factor"/>
    <property type="match status" value="3"/>
</dbReference>
<dbReference type="FunFam" id="3.10.250.10:FF:000007">
    <property type="entry name" value="Soluble scavenger receptor cysteine-rich domain-containing protein SSC5D"/>
    <property type="match status" value="1"/>
</dbReference>
<dbReference type="InterPro" id="IPR002172">
    <property type="entry name" value="LDrepeatLR_classA_rpt"/>
</dbReference>
<feature type="compositionally biased region" description="Low complexity" evidence="18">
    <location>
        <begin position="647"/>
        <end position="657"/>
    </location>
</feature>
<dbReference type="InterPro" id="IPR036055">
    <property type="entry name" value="LDL_receptor-like_sf"/>
</dbReference>
<sequence>MGSLKFVCLCLGALMCVSTLMTHVDAKLKAKKIHAPSYASKVDLVQVTEEGRHRERRDDDDDDDEDIDSDIDPVIAELNRLLAEIRTIQDGAQVDTQGQNRAASSHRHPVRLQGGTSEYDGRVEINYEDQWYMVCDDYWGIEEATVVCNQLGFNGALEAVQRAADEYGFNDNGFAMDDVRCTGMEPGLSECDFPEWRSHNCDKGEEVAGVRCQPERTSPNRAIRSVQGAPTIPDSSQIMLRFNVNELPPWLQSILGSKPSETSTPGSATGGTVAGSSGATGSDGSSQVPVTRARDPECFTMSNGQDYRGVVRQTISGYACQRWNVQTPHGHSYTPAQYPGILGNHNHCRNPGTFSQPWCYTTNPRIIREYCDVGNPRTSCATTAQTVQGNGEATTYLSEYALVPAAYLGGNNDGTHSVATAELCAERCNKERSFVCRSFEYNEQSNECLTSSSNSRDVDLTFLLSTRFNYYERLDIGPIALFDITPNSAMPGNNIESLTAVSMEECAERCLVAAWPCASFDFARRANRCWLSNKSPSQVSIRSDFPDNPYDFFSRRGPATPNCYLGTGENYRGFSFTTTQGHQCTNWQAAAMDNVGVTPVLFPDGDIGNHNFCRNPDSDRRPWCYYKDSGSSTVSGWMYCNISTCETSTAPPTSRPTARPPPPTQAPSGPIPVSRGKPAFQSSTHTSGGIMANAGLAVDGNPNPSFDQGSCSRTQSRANSWWYIDLEAAYDVTTVVIVNKDVQGERLRGAMVTIGSSATDPSTRTQCGRITRTMTNAASRTPHQRIRIDCPSPIRGQYVHIGSPRKDYLSFCEVEVYGRPSSPPTPAPEPTVSCTAAEFECASGSVSCVPERFQCNGQSDCTDGSDETGCPDPMDDFTIIADKYLPNREPAVIYMEKTADECARFCVSAMTFVCRSFDYNSAERTCSLFNVSRSQNGRLFSRQGTAHYERISQTTDCTNANGIEYHPCPSGRCIPNEWLCDGDNDCGDFTDESNCGTLEEFEVRIVNGTAPNEGRVEVKYRGKWGLVCDDEWDLSDGHVVCRQLGYTRGASDVYIVGEFGHGNLVDIFMDDVRCTGNEQSLADCPHPGWGVNNCVVGEAAGVLCKLNQDCPANHFECNNLKCIPEGNVCNDMDNCNDGSDELNCQPELPVLPVRLVGGNGRTSGRVEVFHNNQWGTVCDDYFSEAAARVVCNQLGISGDVQVYPQAIFGEGTTQIWLDDVTCAGTEPSLAQCTIPNGIGRHNCQHNEDVGVECGRETLPCGVRGIENGNIMARIIGGSSAKRGNWPWQAQLILRGSGHYCGGTLIDETHVLTAAHCFQRYGKNSFKVRLGEHHQHINESSEQDFRISCIYKHPDYDSRTTNNDIAVLRLDRPAHITSFVTPACLPTDGEFAADHQCWISGWGNTGNDNYPSRLQEARVPLLPRSTCTRQNVYGNKLTPQMLCAGYLRGGIDSCDGDSGGPLVCENSNSVWKVVGVTSWGYGCAQPNAPGVYAVVTRYLGFINEKMITRTCT</sequence>
<evidence type="ECO:0000256" key="6">
    <source>
        <dbReference type="ARBA" id="ARBA00022729"/>
    </source>
</evidence>
<dbReference type="FunFam" id="3.10.250.10:FF:000001">
    <property type="entry name" value="Lysyl oxidase 4 isoform X1"/>
    <property type="match status" value="1"/>
</dbReference>
<dbReference type="FunFam" id="2.40.20.10:FF:000001">
    <property type="entry name" value="Urokinase-type plasminogen activator"/>
    <property type="match status" value="1"/>
</dbReference>
<dbReference type="FunFam" id="3.50.4.10:FF:000023">
    <property type="entry name" value="Uncharacterized protein"/>
    <property type="match status" value="1"/>
</dbReference>
<feature type="domain" description="SRCR" evidence="22">
    <location>
        <begin position="1003"/>
        <end position="1105"/>
    </location>
</feature>
<dbReference type="FunFam" id="3.10.250.10:FF:000006">
    <property type="entry name" value="neurotrypsin isoform X2"/>
    <property type="match status" value="1"/>
</dbReference>
<evidence type="ECO:0000256" key="3">
    <source>
        <dbReference type="ARBA" id="ARBA00022572"/>
    </source>
</evidence>
<feature type="disulfide bond" evidence="16">
    <location>
        <begin position="181"/>
        <end position="191"/>
    </location>
</feature>
<dbReference type="Gene3D" id="2.40.20.10">
    <property type="entry name" value="Plasminogen Kringle 4"/>
    <property type="match status" value="2"/>
</dbReference>
<dbReference type="KEGG" id="spu:578177"/>
<dbReference type="SUPFAM" id="SSF57424">
    <property type="entry name" value="LDL receptor-like module"/>
    <property type="match status" value="3"/>
</dbReference>
<proteinExistence type="predicted"/>
<keyword evidence="9 17" id="KW-0720">Serine protease</keyword>
<feature type="domain" description="SRCR" evidence="22">
    <location>
        <begin position="110"/>
        <end position="213"/>
    </location>
</feature>
<dbReference type="GO" id="GO:0004252">
    <property type="term" value="F:serine-type endopeptidase activity"/>
    <property type="evidence" value="ECO:0007669"/>
    <property type="project" value="InterPro"/>
</dbReference>
<keyword evidence="10" id="KW-0106">Calcium</keyword>
<feature type="compositionally biased region" description="Polar residues" evidence="18">
    <location>
        <begin position="94"/>
        <end position="103"/>
    </location>
</feature>
<dbReference type="InterPro" id="IPR013806">
    <property type="entry name" value="Kringle-like"/>
</dbReference>
<dbReference type="InterPro" id="IPR018056">
    <property type="entry name" value="Kringle_CS"/>
</dbReference>
<evidence type="ECO:0000256" key="14">
    <source>
        <dbReference type="PROSITE-ProRule" id="PRU00121"/>
    </source>
</evidence>
<dbReference type="Gene3D" id="2.40.10.10">
    <property type="entry name" value="Trypsin-like serine proteases"/>
    <property type="match status" value="1"/>
</dbReference>
<feature type="compositionally biased region" description="Polar residues" evidence="18">
    <location>
        <begin position="702"/>
        <end position="712"/>
    </location>
</feature>
<feature type="domain" description="Apple" evidence="23">
    <location>
        <begin position="870"/>
        <end position="952"/>
    </location>
</feature>
<dbReference type="PROSITE" id="PS00135">
    <property type="entry name" value="TRYPSIN_SER"/>
    <property type="match status" value="1"/>
</dbReference>
<dbReference type="InterPro" id="IPR033116">
    <property type="entry name" value="TRYPSIN_SER"/>
</dbReference>
<keyword evidence="25" id="KW-1185">Reference proteome</keyword>
<dbReference type="Pfam" id="PF00024">
    <property type="entry name" value="PAN_1"/>
    <property type="match status" value="3"/>
</dbReference>
<evidence type="ECO:0000256" key="4">
    <source>
        <dbReference type="ARBA" id="ARBA00022670"/>
    </source>
</evidence>
<keyword evidence="2" id="KW-0964">Secreted</keyword>
<feature type="disulfide bond" evidence="14">
    <location>
        <begin position="348"/>
        <end position="371"/>
    </location>
</feature>
<dbReference type="PROSITE" id="PS50070">
    <property type="entry name" value="KRINGLE_2"/>
    <property type="match status" value="2"/>
</dbReference>
<evidence type="ECO:0000256" key="11">
    <source>
        <dbReference type="ARBA" id="ARBA00023157"/>
    </source>
</evidence>
<dbReference type="SUPFAM" id="SSF57440">
    <property type="entry name" value="Kringle-like"/>
    <property type="match status" value="2"/>
</dbReference>
<keyword evidence="3 14" id="KW-0420">Kringle</keyword>
<dbReference type="Pfam" id="PF00051">
    <property type="entry name" value="Kringle"/>
    <property type="match status" value="2"/>
</dbReference>
<evidence type="ECO:0000256" key="18">
    <source>
        <dbReference type="SAM" id="MobiDB-lite"/>
    </source>
</evidence>